<evidence type="ECO:0000259" key="9">
    <source>
        <dbReference type="PROSITE" id="PS50995"/>
    </source>
</evidence>
<evidence type="ECO:0000256" key="6">
    <source>
        <dbReference type="ARBA" id="ARBA00046337"/>
    </source>
</evidence>
<evidence type="ECO:0000256" key="5">
    <source>
        <dbReference type="ARBA" id="ARBA00023163"/>
    </source>
</evidence>
<evidence type="ECO:0000313" key="11">
    <source>
        <dbReference type="Proteomes" id="UP000562464"/>
    </source>
</evidence>
<dbReference type="SUPFAM" id="SSF46785">
    <property type="entry name" value="Winged helix' DNA-binding domain"/>
    <property type="match status" value="1"/>
</dbReference>
<protein>
    <recommendedName>
        <fullName evidence="7">HTH-type transcriptional regulator SarZ</fullName>
    </recommendedName>
    <alternativeName>
        <fullName evidence="8">Staphylococcal accessory regulator Z</fullName>
    </alternativeName>
</protein>
<feature type="domain" description="HTH marR-type" evidence="9">
    <location>
        <begin position="7"/>
        <end position="137"/>
    </location>
</feature>
<dbReference type="PANTHER" id="PTHR42756:SF1">
    <property type="entry name" value="TRANSCRIPTIONAL REPRESSOR OF EMRAB OPERON"/>
    <property type="match status" value="1"/>
</dbReference>
<accession>A0A841CAL8</accession>
<evidence type="ECO:0000313" key="10">
    <source>
        <dbReference type="EMBL" id="MBB5888439.1"/>
    </source>
</evidence>
<keyword evidence="2" id="KW-0963">Cytoplasm</keyword>
<evidence type="ECO:0000256" key="1">
    <source>
        <dbReference type="ARBA" id="ARBA00004496"/>
    </source>
</evidence>
<dbReference type="GO" id="GO:0005737">
    <property type="term" value="C:cytoplasm"/>
    <property type="evidence" value="ECO:0007669"/>
    <property type="project" value="UniProtKB-SubCell"/>
</dbReference>
<comment type="caution">
    <text evidence="10">The sequence shown here is derived from an EMBL/GenBank/DDBJ whole genome shotgun (WGS) entry which is preliminary data.</text>
</comment>
<dbReference type="EMBL" id="JACHHV010000025">
    <property type="protein sequence ID" value="MBB5888439.1"/>
    <property type="molecule type" value="Genomic_DNA"/>
</dbReference>
<dbReference type="FunFam" id="1.10.10.10:FF:000163">
    <property type="entry name" value="MarR family transcriptional regulator"/>
    <property type="match status" value="1"/>
</dbReference>
<keyword evidence="4 10" id="KW-0238">DNA-binding</keyword>
<dbReference type="PANTHER" id="PTHR42756">
    <property type="entry name" value="TRANSCRIPTIONAL REGULATOR, MARR"/>
    <property type="match status" value="1"/>
</dbReference>
<dbReference type="PROSITE" id="PS50995">
    <property type="entry name" value="HTH_MARR_2"/>
    <property type="match status" value="1"/>
</dbReference>
<evidence type="ECO:0000256" key="4">
    <source>
        <dbReference type="ARBA" id="ARBA00023125"/>
    </source>
</evidence>
<dbReference type="RefSeq" id="WP_183540489.1">
    <property type="nucleotide sequence ID" value="NZ_DASWOY010000030.1"/>
</dbReference>
<organism evidence="10 11">
    <name type="scientific">Lactovum miscens</name>
    <dbReference type="NCBI Taxonomy" id="190387"/>
    <lineage>
        <taxon>Bacteria</taxon>
        <taxon>Bacillati</taxon>
        <taxon>Bacillota</taxon>
        <taxon>Bacilli</taxon>
        <taxon>Lactobacillales</taxon>
        <taxon>Streptococcaceae</taxon>
        <taxon>Lactovum</taxon>
    </lineage>
</organism>
<dbReference type="GO" id="GO:0003677">
    <property type="term" value="F:DNA binding"/>
    <property type="evidence" value="ECO:0007669"/>
    <property type="project" value="UniProtKB-KW"/>
</dbReference>
<dbReference type="PRINTS" id="PR00598">
    <property type="entry name" value="HTHMARR"/>
</dbReference>
<gene>
    <name evidence="10" type="ORF">HNQ37_001339</name>
</gene>
<comment type="similarity">
    <text evidence="6">Belongs to the SarZ family.</text>
</comment>
<evidence type="ECO:0000256" key="7">
    <source>
        <dbReference type="ARBA" id="ARBA00047188"/>
    </source>
</evidence>
<dbReference type="SMART" id="SM00347">
    <property type="entry name" value="HTH_MARR"/>
    <property type="match status" value="1"/>
</dbReference>
<comment type="subcellular location">
    <subcellularLocation>
        <location evidence="1">Cytoplasm</location>
    </subcellularLocation>
</comment>
<dbReference type="InterPro" id="IPR036390">
    <property type="entry name" value="WH_DNA-bd_sf"/>
</dbReference>
<name>A0A841CAL8_9LACT</name>
<dbReference type="InterPro" id="IPR036388">
    <property type="entry name" value="WH-like_DNA-bd_sf"/>
</dbReference>
<evidence type="ECO:0000256" key="2">
    <source>
        <dbReference type="ARBA" id="ARBA00022490"/>
    </source>
</evidence>
<dbReference type="InterPro" id="IPR000835">
    <property type="entry name" value="HTH_MarR-typ"/>
</dbReference>
<dbReference type="GO" id="GO:0003700">
    <property type="term" value="F:DNA-binding transcription factor activity"/>
    <property type="evidence" value="ECO:0007669"/>
    <property type="project" value="InterPro"/>
</dbReference>
<dbReference type="Pfam" id="PF22381">
    <property type="entry name" value="Staph_reg_Sar_Rot"/>
    <property type="match status" value="1"/>
</dbReference>
<keyword evidence="3" id="KW-0805">Transcription regulation</keyword>
<evidence type="ECO:0000256" key="3">
    <source>
        <dbReference type="ARBA" id="ARBA00023015"/>
    </source>
</evidence>
<sequence length="145" mass="16996">MNELALENQICFPLYAASKGIIKRYKKLLSPLDLTYTQYLVMLVMWEKEMISVRDLGKKICLDSGTLTPLLKKLEQKKYIIRKRDLNDERVLNLYLTDQGQNLREEAKSIPPQVAKIFSLEEEELNRLQLITNKLVRNLQKLEEA</sequence>
<dbReference type="AlphaFoldDB" id="A0A841CAL8"/>
<proteinExistence type="inferred from homology"/>
<evidence type="ECO:0000256" key="8">
    <source>
        <dbReference type="ARBA" id="ARBA00047207"/>
    </source>
</evidence>
<reference evidence="10 11" key="1">
    <citation type="submission" date="2020-08" db="EMBL/GenBank/DDBJ databases">
        <title>Genomic Encyclopedia of Type Strains, Phase IV (KMG-IV): sequencing the most valuable type-strain genomes for metagenomic binning, comparative biology and taxonomic classification.</title>
        <authorList>
            <person name="Goeker M."/>
        </authorList>
    </citation>
    <scope>NUCLEOTIDE SEQUENCE [LARGE SCALE GENOMIC DNA]</scope>
    <source>
        <strain evidence="10 11">DSM 14925</strain>
    </source>
</reference>
<dbReference type="Proteomes" id="UP000562464">
    <property type="component" value="Unassembled WGS sequence"/>
</dbReference>
<keyword evidence="11" id="KW-1185">Reference proteome</keyword>
<keyword evidence="5" id="KW-0804">Transcription</keyword>
<dbReference type="InterPro" id="IPR055166">
    <property type="entry name" value="Transc_reg_Sar_Rot_HTH"/>
</dbReference>
<dbReference type="Gene3D" id="1.10.10.10">
    <property type="entry name" value="Winged helix-like DNA-binding domain superfamily/Winged helix DNA-binding domain"/>
    <property type="match status" value="1"/>
</dbReference>